<evidence type="ECO:0000313" key="1">
    <source>
        <dbReference type="EMBL" id="MEJ1154848.1"/>
    </source>
</evidence>
<organism evidence="1 2">
    <name type="scientific">Microbacterium marmarense</name>
    <dbReference type="NCBI Taxonomy" id="3122051"/>
    <lineage>
        <taxon>Bacteria</taxon>
        <taxon>Bacillati</taxon>
        <taxon>Actinomycetota</taxon>
        <taxon>Actinomycetes</taxon>
        <taxon>Micrococcales</taxon>
        <taxon>Microbacteriaceae</taxon>
        <taxon>Microbacterium</taxon>
    </lineage>
</organism>
<reference evidence="1 2" key="1">
    <citation type="submission" date="2024-02" db="EMBL/GenBank/DDBJ databases">
        <authorList>
            <person name="Saticioglu I.B."/>
        </authorList>
    </citation>
    <scope>NUCLEOTIDE SEQUENCE [LARGE SCALE GENOMIC DNA]</scope>
    <source>
        <strain evidence="1 2">Mu-86</strain>
    </source>
</reference>
<protein>
    <recommendedName>
        <fullName evidence="3">DUF559 domain-containing protein</fullName>
    </recommendedName>
</protein>
<evidence type="ECO:0008006" key="3">
    <source>
        <dbReference type="Google" id="ProtNLM"/>
    </source>
</evidence>
<gene>
    <name evidence="1" type="ORF">WDU96_04430</name>
</gene>
<accession>A0ABU8LSH1</accession>
<name>A0ABU8LSH1_9MICO</name>
<dbReference type="RefSeq" id="WP_337337276.1">
    <property type="nucleotide sequence ID" value="NZ_JBBDGL010000001.1"/>
</dbReference>
<sequence>MSRPARALPDELGDAFAVHAALERGVSAARLRSVGLERPFHGVRMLPETPHVLAAFNHDSTQRAAIERKAKAFEQVMSAGWFFAGSTAAVLFGAPVVHCDELVVAAIHPADAPRRRGVRAIKVSKHLVAVSKCAGMRVSSPASTWAMLGAELTVRQLVAVGDMLVRVPRTRQGFLMLNHELATVDQLQAALDAGRRIGASRLRQALEQIRVGCASPLETDYRLDAAAAGLPEPELDVEIFDRRGRRIGITEFVYREFGTLVEVEGDHHRTDRKQWNRDIEKYSAYVAEGWEVVRLTSAHIRGPHPRATAIVRDALTRHGWVAT</sequence>
<proteinExistence type="predicted"/>
<keyword evidence="2" id="KW-1185">Reference proteome</keyword>
<comment type="caution">
    <text evidence="1">The sequence shown here is derived from an EMBL/GenBank/DDBJ whole genome shotgun (WGS) entry which is preliminary data.</text>
</comment>
<dbReference type="Proteomes" id="UP001368654">
    <property type="component" value="Unassembled WGS sequence"/>
</dbReference>
<dbReference type="EMBL" id="JBBDGL010000001">
    <property type="protein sequence ID" value="MEJ1154848.1"/>
    <property type="molecule type" value="Genomic_DNA"/>
</dbReference>
<evidence type="ECO:0000313" key="2">
    <source>
        <dbReference type="Proteomes" id="UP001368654"/>
    </source>
</evidence>